<name>A0A250LJ28_9BURK</name>
<dbReference type="EMBL" id="AP018359">
    <property type="protein sequence ID" value="BBA44580.1"/>
    <property type="molecule type" value="Genomic_DNA"/>
</dbReference>
<accession>A0A250LJ28</accession>
<dbReference type="AlphaFoldDB" id="A0A250LJ28"/>
<gene>
    <name evidence="1" type="ORF">BCCH1_70840</name>
</gene>
<evidence type="ECO:0000313" key="1">
    <source>
        <dbReference type="EMBL" id="BBA44580.1"/>
    </source>
</evidence>
<proteinExistence type="predicted"/>
<reference evidence="1" key="2">
    <citation type="journal article" date="2017" name="Genome Announc.">
        <title>High-Quality Draft Genome Sequence of Burkholderia contaminans CH-1, a Gram-Negative Bacterium That Metabolizes 2-Azahypoxanthine, a Plant Growth-Regulating Compound.</title>
        <authorList>
            <person name="Choi J.-H."/>
            <person name="Sugiura H."/>
            <person name="Moriuchi R."/>
            <person name="Kawagishi H."/>
            <person name="Dohra H."/>
        </authorList>
    </citation>
    <scope>NUCLEOTIDE SEQUENCE</scope>
    <source>
        <strain evidence="1">CH-1</strain>
    </source>
</reference>
<sequence length="95" mass="10670">MVSSAPRGAIQTELDCFFAMLIDQAELIRRVSAQAVSTARQHLPFSVFTDLNDQLLTSIEQYLFTLRWPALRVVAAKGSDLRLTSRDATRRMITA</sequence>
<organism evidence="1">
    <name type="scientific">Burkholderia contaminans</name>
    <dbReference type="NCBI Taxonomy" id="488447"/>
    <lineage>
        <taxon>Bacteria</taxon>
        <taxon>Pseudomonadati</taxon>
        <taxon>Pseudomonadota</taxon>
        <taxon>Betaproteobacteria</taxon>
        <taxon>Burkholderiales</taxon>
        <taxon>Burkholderiaceae</taxon>
        <taxon>Burkholderia</taxon>
        <taxon>Burkholderia cepacia complex</taxon>
    </lineage>
</organism>
<reference evidence="1" key="1">
    <citation type="journal article" date="2016" name="Biosci. Biotechnol. Biochem.">
        <title>Bioconversion of AHX to AOH by resting cells of Burkholderia contaminans CH-1.</title>
        <authorList>
            <person name="Choi J.H."/>
            <person name="Kikuchi A."/>
            <person name="Pumkaeo P."/>
            <person name="Hirai H."/>
            <person name="Tokuyama S."/>
            <person name="Kawagishi H."/>
        </authorList>
    </citation>
    <scope>NUCLEOTIDE SEQUENCE</scope>
    <source>
        <strain evidence="1">CH-1</strain>
    </source>
</reference>
<protein>
    <submittedName>
        <fullName evidence="1">Uncharacterized protein</fullName>
    </submittedName>
</protein>